<gene>
    <name evidence="1" type="ordered locus">Tter_2780</name>
</gene>
<evidence type="ECO:0000313" key="2">
    <source>
        <dbReference type="Proteomes" id="UP000000323"/>
    </source>
</evidence>
<proteinExistence type="predicted"/>
<accession>D1CIU5</accession>
<dbReference type="Proteomes" id="UP000000323">
    <property type="component" value="Chromosome 2"/>
</dbReference>
<sequence>MGRAELTLVTVGRSSTELLCSVPDWKAVTQQPAGDA</sequence>
<organism evidence="1 2">
    <name type="scientific">Thermobaculum terrenum (strain ATCC BAA-798 / CCMEE 7001 / YNP1)</name>
    <dbReference type="NCBI Taxonomy" id="525904"/>
    <lineage>
        <taxon>Bacteria</taxon>
        <taxon>Bacillati</taxon>
        <taxon>Chloroflexota</taxon>
        <taxon>Chloroflexia</taxon>
        <taxon>Candidatus Thermobaculales</taxon>
        <taxon>Candidatus Thermobaculaceae</taxon>
        <taxon>Thermobaculum</taxon>
    </lineage>
</organism>
<dbReference type="HOGENOM" id="CLU_3359039_0_0_0"/>
<dbReference type="STRING" id="525904.Tter_2780"/>
<reference evidence="2" key="1">
    <citation type="journal article" date="2010" name="Stand. Genomic Sci.">
        <title>Complete genome sequence of 'Thermobaculum terrenum' type strain (YNP1).</title>
        <authorList>
            <person name="Kiss H."/>
            <person name="Cleland D."/>
            <person name="Lapidus A."/>
            <person name="Lucas S."/>
            <person name="Glavina Del Rio T."/>
            <person name="Nolan M."/>
            <person name="Tice H."/>
            <person name="Han C."/>
            <person name="Goodwin L."/>
            <person name="Pitluck S."/>
            <person name="Liolios K."/>
            <person name="Ivanova N."/>
            <person name="Mavromatis K."/>
            <person name="Ovchinnikova G."/>
            <person name="Pati A."/>
            <person name="Chen A."/>
            <person name="Palaniappan K."/>
            <person name="Land M."/>
            <person name="Hauser L."/>
            <person name="Chang Y."/>
            <person name="Jeffries C."/>
            <person name="Lu M."/>
            <person name="Brettin T."/>
            <person name="Detter J."/>
            <person name="Goker M."/>
            <person name="Tindall B."/>
            <person name="Beck B."/>
            <person name="McDermott T."/>
            <person name="Woyke T."/>
            <person name="Bristow J."/>
            <person name="Eisen J."/>
            <person name="Markowitz V."/>
            <person name="Hugenholtz P."/>
            <person name="Kyrpides N."/>
            <person name="Klenk H."/>
            <person name="Cheng J."/>
        </authorList>
    </citation>
    <scope>NUCLEOTIDE SEQUENCE [LARGE SCALE GENOMIC DNA]</scope>
    <source>
        <strain evidence="2">ATCC BAA-798 / YNP1</strain>
    </source>
</reference>
<protein>
    <submittedName>
        <fullName evidence="1">Uncharacterized protein</fullName>
    </submittedName>
</protein>
<dbReference type="AlphaFoldDB" id="D1CIU5"/>
<evidence type="ECO:0000313" key="1">
    <source>
        <dbReference type="EMBL" id="ACZ43665.1"/>
    </source>
</evidence>
<name>D1CIU5_THET1</name>
<keyword evidence="2" id="KW-1185">Reference proteome</keyword>
<dbReference type="EMBL" id="CP001826">
    <property type="protein sequence ID" value="ACZ43665.1"/>
    <property type="molecule type" value="Genomic_DNA"/>
</dbReference>
<dbReference type="KEGG" id="ttr:Tter_2780"/>